<dbReference type="SUPFAM" id="SSF100950">
    <property type="entry name" value="NagB/RpiA/CoA transferase-like"/>
    <property type="match status" value="1"/>
</dbReference>
<comment type="similarity">
    <text evidence="1">Belongs to the 3-oxoacid CoA-transferase subunit A family.</text>
</comment>
<name>A0A2S0N895_9HYPH</name>
<organism evidence="3 4">
    <name type="scientific">Phreatobacter cathodiphilus</name>
    <dbReference type="NCBI Taxonomy" id="1868589"/>
    <lineage>
        <taxon>Bacteria</taxon>
        <taxon>Pseudomonadati</taxon>
        <taxon>Pseudomonadota</taxon>
        <taxon>Alphaproteobacteria</taxon>
        <taxon>Hyphomicrobiales</taxon>
        <taxon>Phreatobacteraceae</taxon>
        <taxon>Phreatobacter</taxon>
    </lineage>
</organism>
<sequence>MLKPVLSIADALSVVEDGMTVMIGGFGGAGSPVELVHGLIDTGKRDLVVVNNNAGNGQVGLAALIREKRVRKMICSFPRSSDSSAFRELYEAGEIELEVVPQGTLAERIRAAGAGVPAFFTPTGFGTPLAAGKEAREFGGRTYIMEHALHADIALVKAARADRAGNLTFSKSARNFGPIMCAAAAVSIVQAGDVVDAGAIDPEIVVTPGIFVDRLVHVPDPSQEEDLVAKGVRYP</sequence>
<dbReference type="InterPro" id="IPR004165">
    <property type="entry name" value="CoA_trans_fam_I"/>
</dbReference>
<dbReference type="InterPro" id="IPR012792">
    <property type="entry name" value="3-oxoacid_CoA-transf_A"/>
</dbReference>
<dbReference type="PANTHER" id="PTHR13707:SF60">
    <property type="entry name" value="ACETATE COA-TRANSFERASE SUBUNIT ALPHA"/>
    <property type="match status" value="1"/>
</dbReference>
<evidence type="ECO:0000256" key="2">
    <source>
        <dbReference type="ARBA" id="ARBA00022679"/>
    </source>
</evidence>
<dbReference type="SMART" id="SM00882">
    <property type="entry name" value="CoA_trans"/>
    <property type="match status" value="1"/>
</dbReference>
<proteinExistence type="inferred from homology"/>
<accession>A0A2S0N895</accession>
<keyword evidence="2 3" id="KW-0808">Transferase</keyword>
<evidence type="ECO:0000313" key="4">
    <source>
        <dbReference type="Proteomes" id="UP000237889"/>
    </source>
</evidence>
<dbReference type="NCBIfam" id="TIGR02429">
    <property type="entry name" value="pcaI_scoA_fam"/>
    <property type="match status" value="1"/>
</dbReference>
<keyword evidence="4" id="KW-1185">Reference proteome</keyword>
<dbReference type="Pfam" id="PF01144">
    <property type="entry name" value="CoA_trans"/>
    <property type="match status" value="1"/>
</dbReference>
<dbReference type="OrthoDB" id="9777193at2"/>
<protein>
    <submittedName>
        <fullName evidence="3">3-oxoadipate CoA-transferase</fullName>
    </submittedName>
</protein>
<gene>
    <name evidence="3" type="ORF">C6569_04435</name>
</gene>
<evidence type="ECO:0000313" key="3">
    <source>
        <dbReference type="EMBL" id="AVO44368.1"/>
    </source>
</evidence>
<dbReference type="Proteomes" id="UP000237889">
    <property type="component" value="Chromosome"/>
</dbReference>
<dbReference type="InterPro" id="IPR037171">
    <property type="entry name" value="NagB/RpiA_transferase-like"/>
</dbReference>
<dbReference type="GO" id="GO:0008410">
    <property type="term" value="F:CoA-transferase activity"/>
    <property type="evidence" value="ECO:0007669"/>
    <property type="project" value="InterPro"/>
</dbReference>
<dbReference type="InterPro" id="IPR004163">
    <property type="entry name" value="CoA_transf_BS"/>
</dbReference>
<dbReference type="PROSITE" id="PS01273">
    <property type="entry name" value="COA_TRANSF_1"/>
    <property type="match status" value="1"/>
</dbReference>
<evidence type="ECO:0000256" key="1">
    <source>
        <dbReference type="ARBA" id="ARBA00005612"/>
    </source>
</evidence>
<dbReference type="AlphaFoldDB" id="A0A2S0N895"/>
<dbReference type="KEGG" id="phr:C6569_04435"/>
<dbReference type="EMBL" id="CP027668">
    <property type="protein sequence ID" value="AVO44368.1"/>
    <property type="molecule type" value="Genomic_DNA"/>
</dbReference>
<dbReference type="PANTHER" id="PTHR13707">
    <property type="entry name" value="KETOACID-COENZYME A TRANSFERASE"/>
    <property type="match status" value="1"/>
</dbReference>
<reference evidence="3 4" key="1">
    <citation type="submission" date="2018-03" db="EMBL/GenBank/DDBJ databases">
        <title>Genome sequencing of Phreatobacter sp.</title>
        <authorList>
            <person name="Kim S.-J."/>
            <person name="Heo J."/>
            <person name="Kwon S.-W."/>
        </authorList>
    </citation>
    <scope>NUCLEOTIDE SEQUENCE [LARGE SCALE GENOMIC DNA]</scope>
    <source>
        <strain evidence="3 4">S-12</strain>
    </source>
</reference>
<dbReference type="Gene3D" id="3.40.1080.10">
    <property type="entry name" value="Glutaconate Coenzyme A-transferase"/>
    <property type="match status" value="1"/>
</dbReference>